<comment type="caution">
    <text evidence="1">The sequence shown here is derived from an EMBL/GenBank/DDBJ whole genome shotgun (WGS) entry which is preliminary data.</text>
</comment>
<accession>A0ACC1M0Q2</accession>
<feature type="non-terminal residue" evidence="1">
    <location>
        <position position="273"/>
    </location>
</feature>
<evidence type="ECO:0000313" key="1">
    <source>
        <dbReference type="EMBL" id="KAJ2890738.1"/>
    </source>
</evidence>
<reference evidence="1" key="1">
    <citation type="submission" date="2022-07" db="EMBL/GenBank/DDBJ databases">
        <title>Phylogenomic reconstructions and comparative analyses of Kickxellomycotina fungi.</title>
        <authorList>
            <person name="Reynolds N.K."/>
            <person name="Stajich J.E."/>
            <person name="Barry K."/>
            <person name="Grigoriev I.V."/>
            <person name="Crous P."/>
            <person name="Smith M.E."/>
        </authorList>
    </citation>
    <scope>NUCLEOTIDE SEQUENCE</scope>
    <source>
        <strain evidence="1">CBS 190363</strain>
    </source>
</reference>
<dbReference type="Proteomes" id="UP001139981">
    <property type="component" value="Unassembled WGS sequence"/>
</dbReference>
<keyword evidence="2" id="KW-1185">Reference proteome</keyword>
<evidence type="ECO:0000313" key="2">
    <source>
        <dbReference type="Proteomes" id="UP001139981"/>
    </source>
</evidence>
<name>A0ACC1M0Q2_9FUNG</name>
<sequence length="273" mass="29810">MRVGENTDSSNGSSAGDRRVWGPGRHRLSFGEQGPTHRQAIRRRVFAQLAPQEAGEQLEAAHGRDNSSDTDSGGEPSFIVEIRQVALPPTPPRRRSGSSNWRAVESSDEDDEIHHTALVLGGGQQSAPQPTTLPLDGGEGAARLALEQFRQLRRQRFMSDQHARYLDTAALANLSIGGQESPTRQHFPSNDVDSYWYNQPSPTSEVSPVSVSVPVPVPVPLHRVSRLQMQQYLPPPPPPPVSRSLLSDESRRAMLEVLRANNSSAARAAALET</sequence>
<dbReference type="EMBL" id="JANBVB010001234">
    <property type="protein sequence ID" value="KAJ2890738.1"/>
    <property type="molecule type" value="Genomic_DNA"/>
</dbReference>
<gene>
    <name evidence="1" type="ORF">IWW38_003970</name>
</gene>
<protein>
    <submittedName>
        <fullName evidence="1">Uncharacterized protein</fullName>
    </submittedName>
</protein>
<proteinExistence type="predicted"/>
<organism evidence="1 2">
    <name type="scientific">Coemansia aciculifera</name>
    <dbReference type="NCBI Taxonomy" id="417176"/>
    <lineage>
        <taxon>Eukaryota</taxon>
        <taxon>Fungi</taxon>
        <taxon>Fungi incertae sedis</taxon>
        <taxon>Zoopagomycota</taxon>
        <taxon>Kickxellomycotina</taxon>
        <taxon>Kickxellomycetes</taxon>
        <taxon>Kickxellales</taxon>
        <taxon>Kickxellaceae</taxon>
        <taxon>Coemansia</taxon>
    </lineage>
</organism>